<dbReference type="InterPro" id="IPR004776">
    <property type="entry name" value="Mem_transp_PIN-like"/>
</dbReference>
<comment type="similarity">
    <text evidence="2">Belongs to the auxin efflux carrier (TC 2.A.69) family.</text>
</comment>
<dbReference type="AlphaFoldDB" id="A0A1W6ZC33"/>
<name>A0A1W6ZC33_9BORD</name>
<keyword evidence="6 8" id="KW-1133">Transmembrane helix</keyword>
<gene>
    <name evidence="9" type="ORF">CAL15_10175</name>
</gene>
<dbReference type="Pfam" id="PF03547">
    <property type="entry name" value="Mem_trans"/>
    <property type="match status" value="1"/>
</dbReference>
<evidence type="ECO:0000256" key="2">
    <source>
        <dbReference type="ARBA" id="ARBA00010145"/>
    </source>
</evidence>
<dbReference type="KEGG" id="bgm:CAL15_10175"/>
<feature type="transmembrane region" description="Helical" evidence="8">
    <location>
        <begin position="260"/>
        <end position="278"/>
    </location>
</feature>
<evidence type="ECO:0000256" key="6">
    <source>
        <dbReference type="ARBA" id="ARBA00022989"/>
    </source>
</evidence>
<keyword evidence="3" id="KW-0813">Transport</keyword>
<sequence>MTSGLFDVIFPVFALIACGFGAGRLGWMNSAHSDGLNRLVYYLAFPALLFIVIARTPRAEIVQGGFLLAWTASVLVGYLLTCMLSLIARRDGWGAMGVRSMNTTCGNTAMIGIPLCVAAFGQDAALPAVLATTVLAVLNLSLTLFFLEAERQRGGAGRAVALKIARALAVNPLLIAVVCGIVYALLLGAPPPAMDRLFQTLGTAAIPCSLVAVGIFISGQRRWWAASGMLPFAALKLAAMPLVAWVLATQLFQLDARTTAVLVVLSAMPPASTGFVIAQRYGTLVDESASMLVFSTIVSVVTLAVLLAWVQA</sequence>
<feature type="transmembrane region" description="Helical" evidence="8">
    <location>
        <begin position="67"/>
        <end position="88"/>
    </location>
</feature>
<evidence type="ECO:0000256" key="4">
    <source>
        <dbReference type="ARBA" id="ARBA00022475"/>
    </source>
</evidence>
<feature type="transmembrane region" description="Helical" evidence="8">
    <location>
        <begin position="39"/>
        <end position="55"/>
    </location>
</feature>
<evidence type="ECO:0000256" key="7">
    <source>
        <dbReference type="ARBA" id="ARBA00023136"/>
    </source>
</evidence>
<dbReference type="Proteomes" id="UP000194161">
    <property type="component" value="Chromosome"/>
</dbReference>
<feature type="transmembrane region" description="Helical" evidence="8">
    <location>
        <begin position="126"/>
        <end position="147"/>
    </location>
</feature>
<feature type="transmembrane region" description="Helical" evidence="8">
    <location>
        <begin position="229"/>
        <end position="248"/>
    </location>
</feature>
<dbReference type="Gene3D" id="1.20.1530.20">
    <property type="match status" value="1"/>
</dbReference>
<dbReference type="GO" id="GO:0005886">
    <property type="term" value="C:plasma membrane"/>
    <property type="evidence" value="ECO:0007669"/>
    <property type="project" value="UniProtKB-SubCell"/>
</dbReference>
<dbReference type="OrthoDB" id="3435874at2"/>
<keyword evidence="4" id="KW-1003">Cell membrane</keyword>
<evidence type="ECO:0000256" key="8">
    <source>
        <dbReference type="SAM" id="Phobius"/>
    </source>
</evidence>
<evidence type="ECO:0008006" key="11">
    <source>
        <dbReference type="Google" id="ProtNLM"/>
    </source>
</evidence>
<feature type="transmembrane region" description="Helical" evidence="8">
    <location>
        <begin position="100"/>
        <end position="120"/>
    </location>
</feature>
<dbReference type="PANTHER" id="PTHR36838:SF3">
    <property type="entry name" value="TRANSPORTER AUXIN EFFLUX CARRIER EC FAMILY"/>
    <property type="match status" value="1"/>
</dbReference>
<reference evidence="9 10" key="1">
    <citation type="submission" date="2017-05" db="EMBL/GenBank/DDBJ databases">
        <title>Complete and WGS of Bordetella genogroups.</title>
        <authorList>
            <person name="Spilker T."/>
            <person name="LiPuma J."/>
        </authorList>
    </citation>
    <scope>NUCLEOTIDE SEQUENCE [LARGE SCALE GENOMIC DNA]</scope>
    <source>
        <strain evidence="9 10">AU7206</strain>
    </source>
</reference>
<keyword evidence="5 8" id="KW-0812">Transmembrane</keyword>
<dbReference type="RefSeq" id="WP_086078485.1">
    <property type="nucleotide sequence ID" value="NZ_CP021111.1"/>
</dbReference>
<organism evidence="9 10">
    <name type="scientific">Bordetella genomosp. 13</name>
    <dbReference type="NCBI Taxonomy" id="463040"/>
    <lineage>
        <taxon>Bacteria</taxon>
        <taxon>Pseudomonadati</taxon>
        <taxon>Pseudomonadota</taxon>
        <taxon>Betaproteobacteria</taxon>
        <taxon>Burkholderiales</taxon>
        <taxon>Alcaligenaceae</taxon>
        <taxon>Bordetella</taxon>
    </lineage>
</organism>
<protein>
    <recommendedName>
        <fullName evidence="11">Transporter</fullName>
    </recommendedName>
</protein>
<dbReference type="GO" id="GO:0055085">
    <property type="term" value="P:transmembrane transport"/>
    <property type="evidence" value="ECO:0007669"/>
    <property type="project" value="InterPro"/>
</dbReference>
<evidence type="ECO:0000256" key="5">
    <source>
        <dbReference type="ARBA" id="ARBA00022692"/>
    </source>
</evidence>
<evidence type="ECO:0000256" key="3">
    <source>
        <dbReference type="ARBA" id="ARBA00022448"/>
    </source>
</evidence>
<comment type="subcellular location">
    <subcellularLocation>
        <location evidence="1">Cell membrane</location>
        <topology evidence="1">Multi-pass membrane protein</topology>
    </subcellularLocation>
</comment>
<proteinExistence type="inferred from homology"/>
<feature type="transmembrane region" description="Helical" evidence="8">
    <location>
        <begin position="198"/>
        <end position="217"/>
    </location>
</feature>
<evidence type="ECO:0000313" key="9">
    <source>
        <dbReference type="EMBL" id="ARP94720.1"/>
    </source>
</evidence>
<evidence type="ECO:0000256" key="1">
    <source>
        <dbReference type="ARBA" id="ARBA00004651"/>
    </source>
</evidence>
<keyword evidence="7 8" id="KW-0472">Membrane</keyword>
<dbReference type="EMBL" id="CP021111">
    <property type="protein sequence ID" value="ARP94720.1"/>
    <property type="molecule type" value="Genomic_DNA"/>
</dbReference>
<accession>A0A1W6ZC33</accession>
<keyword evidence="10" id="KW-1185">Reference proteome</keyword>
<feature type="transmembrane region" description="Helical" evidence="8">
    <location>
        <begin position="168"/>
        <end position="186"/>
    </location>
</feature>
<dbReference type="InterPro" id="IPR038770">
    <property type="entry name" value="Na+/solute_symporter_sf"/>
</dbReference>
<feature type="transmembrane region" description="Helical" evidence="8">
    <location>
        <begin position="290"/>
        <end position="310"/>
    </location>
</feature>
<dbReference type="PANTHER" id="PTHR36838">
    <property type="entry name" value="AUXIN EFFLUX CARRIER FAMILY PROTEIN"/>
    <property type="match status" value="1"/>
</dbReference>
<evidence type="ECO:0000313" key="10">
    <source>
        <dbReference type="Proteomes" id="UP000194161"/>
    </source>
</evidence>
<dbReference type="STRING" id="463040.CAL15_10175"/>
<feature type="transmembrane region" description="Helical" evidence="8">
    <location>
        <begin position="6"/>
        <end position="27"/>
    </location>
</feature>